<evidence type="ECO:0000313" key="1">
    <source>
        <dbReference type="EMBL" id="BDI08051.1"/>
    </source>
</evidence>
<gene>
    <name evidence="1" type="ORF">CATMQ487_50210</name>
</gene>
<evidence type="ECO:0000313" key="2">
    <source>
        <dbReference type="Proteomes" id="UP001057498"/>
    </source>
</evidence>
<organism evidence="1 2">
    <name type="scientific">Sphaerotilus microaerophilus</name>
    <dbReference type="NCBI Taxonomy" id="2914710"/>
    <lineage>
        <taxon>Bacteria</taxon>
        <taxon>Pseudomonadati</taxon>
        <taxon>Pseudomonadota</taxon>
        <taxon>Betaproteobacteria</taxon>
        <taxon>Burkholderiales</taxon>
        <taxon>Sphaerotilaceae</taxon>
        <taxon>Sphaerotilus</taxon>
    </lineage>
</organism>
<name>A0ABM7YTQ8_9BURK</name>
<sequence length="300" mass="33376">MLESCLLGPRQLSDLLSFARDLAPDGPPAVAPALLADRWRAAARLYRELERSEAGCADAAEVLPLTGPQRRHVDRLIEVPAVRQTFDTVPVCFGWLPLDRLVVSQYSITRPNVDRMLAGLPRRPGKLALTRLCLPLEPQHPDLRLVSRSEREFVFVSPSHDVRFLGAVPLVPAQAGELPLPGHVGGLIGLGVGHSPNLLNVVRFGKRFVINNGHHRAFALQALGATHAPCLIQVCENGEELDEAACSEICRNADLYFESPRPPLLRDYLRPELTIDLPVRQQLRELVIRVEVQRRLLNTW</sequence>
<reference evidence="1" key="1">
    <citation type="submission" date="2022-04" db="EMBL/GenBank/DDBJ databases">
        <title>Whole genome sequence of Sphaerotilus sp. FB-5.</title>
        <authorList>
            <person name="Takeda M."/>
            <person name="Narihara S."/>
            <person name="Akimoto M."/>
            <person name="Akimoto R."/>
            <person name="Nishiyashiki S."/>
            <person name="Murakami T."/>
        </authorList>
    </citation>
    <scope>NUCLEOTIDE SEQUENCE</scope>
    <source>
        <strain evidence="1">FB-5</strain>
    </source>
</reference>
<dbReference type="EMBL" id="AP025730">
    <property type="protein sequence ID" value="BDI08051.1"/>
    <property type="molecule type" value="Genomic_DNA"/>
</dbReference>
<protein>
    <submittedName>
        <fullName evidence="1">Uncharacterized protein</fullName>
    </submittedName>
</protein>
<dbReference type="Proteomes" id="UP001057498">
    <property type="component" value="Chromosome"/>
</dbReference>
<keyword evidence="2" id="KW-1185">Reference proteome</keyword>
<dbReference type="RefSeq" id="WP_251971188.1">
    <property type="nucleotide sequence ID" value="NZ_AP025730.1"/>
</dbReference>
<proteinExistence type="predicted"/>
<accession>A0ABM7YTQ8</accession>